<evidence type="ECO:0000313" key="2">
    <source>
        <dbReference type="EMBL" id="GAG28562.1"/>
    </source>
</evidence>
<reference evidence="2" key="1">
    <citation type="journal article" date="2014" name="Front. Microbiol.">
        <title>High frequency of phylogenetically diverse reductive dehalogenase-homologous genes in deep subseafloor sedimentary metagenomes.</title>
        <authorList>
            <person name="Kawai M."/>
            <person name="Futagami T."/>
            <person name="Toyoda A."/>
            <person name="Takaki Y."/>
            <person name="Nishi S."/>
            <person name="Hori S."/>
            <person name="Arai W."/>
            <person name="Tsubouchi T."/>
            <person name="Morono Y."/>
            <person name="Uchiyama I."/>
            <person name="Ito T."/>
            <person name="Fujiyama A."/>
            <person name="Inagaki F."/>
            <person name="Takami H."/>
        </authorList>
    </citation>
    <scope>NUCLEOTIDE SEQUENCE</scope>
    <source>
        <strain evidence="2">Expedition CK06-06</strain>
    </source>
</reference>
<feature type="non-terminal residue" evidence="2">
    <location>
        <position position="247"/>
    </location>
</feature>
<comment type="caution">
    <text evidence="2">The sequence shown here is derived from an EMBL/GenBank/DDBJ whole genome shotgun (WGS) entry which is preliminary data.</text>
</comment>
<dbReference type="Gene3D" id="3.40.50.10610">
    <property type="entry name" value="ABC-type transport auxiliary lipoprotein component"/>
    <property type="match status" value="1"/>
</dbReference>
<organism evidence="2">
    <name type="scientific">marine sediment metagenome</name>
    <dbReference type="NCBI Taxonomy" id="412755"/>
    <lineage>
        <taxon>unclassified sequences</taxon>
        <taxon>metagenomes</taxon>
        <taxon>ecological metagenomes</taxon>
    </lineage>
</organism>
<dbReference type="AlphaFoldDB" id="X0WZE7"/>
<dbReference type="Pfam" id="PF08308">
    <property type="entry name" value="PEGA"/>
    <property type="match status" value="1"/>
</dbReference>
<feature type="non-terminal residue" evidence="2">
    <location>
        <position position="1"/>
    </location>
</feature>
<proteinExistence type="predicted"/>
<accession>X0WZE7</accession>
<evidence type="ECO:0000259" key="1">
    <source>
        <dbReference type="Pfam" id="PF08308"/>
    </source>
</evidence>
<protein>
    <recommendedName>
        <fullName evidence="1">PEGA domain-containing protein</fullName>
    </recommendedName>
</protein>
<dbReference type="InterPro" id="IPR013229">
    <property type="entry name" value="PEGA"/>
</dbReference>
<sequence>EVAPVDADEDKLKVAVMAVRASDSIPKELVDSLTALIPQTLDDFGPFKAITSDDISQMLAVDALKQSLGCSDVSCLAEIGGAIGSDYMITGSIFAVGEKFLLQFQLMDISKARVVERASREYTGNLPGLLDEMRVITKLLVRDILAQKSGTLLVDVTEEGATIKLDGTIIGVSPLAPTMIAGGLHTVNVEKEGFILFSRDVEISENEETKLSVALLPSEEFKRRHIESAQLVRTMAWVSFGIGAAAG</sequence>
<gene>
    <name evidence="2" type="ORF">S01H1_69649</name>
</gene>
<name>X0WZE7_9ZZZZ</name>
<dbReference type="EMBL" id="BARS01046255">
    <property type="protein sequence ID" value="GAG28562.1"/>
    <property type="molecule type" value="Genomic_DNA"/>
</dbReference>
<feature type="domain" description="PEGA" evidence="1">
    <location>
        <begin position="150"/>
        <end position="217"/>
    </location>
</feature>